<dbReference type="CDD" id="cd03052">
    <property type="entry name" value="GST_N_GDAP1"/>
    <property type="match status" value="1"/>
</dbReference>
<dbReference type="OrthoDB" id="249703at2759"/>
<evidence type="ECO:0000256" key="18">
    <source>
        <dbReference type="SAM" id="MobiDB-lite"/>
    </source>
</evidence>
<evidence type="ECO:0000256" key="6">
    <source>
        <dbReference type="ARBA" id="ARBA00022499"/>
    </source>
</evidence>
<evidence type="ECO:0000259" key="20">
    <source>
        <dbReference type="PROSITE" id="PS50404"/>
    </source>
</evidence>
<evidence type="ECO:0000256" key="2">
    <source>
        <dbReference type="ARBA" id="ARBA00004496"/>
    </source>
</evidence>
<dbReference type="InterPro" id="IPR036282">
    <property type="entry name" value="Glutathione-S-Trfase_C_sf"/>
</dbReference>
<dbReference type="GO" id="GO:0000266">
    <property type="term" value="P:mitochondrial fission"/>
    <property type="evidence" value="ECO:0007669"/>
    <property type="project" value="TreeGrafter"/>
</dbReference>
<evidence type="ECO:0000256" key="12">
    <source>
        <dbReference type="ARBA" id="ARBA00023054"/>
    </source>
</evidence>
<feature type="region of interest" description="Disordered" evidence="18">
    <location>
        <begin position="1"/>
        <end position="28"/>
    </location>
</feature>
<evidence type="ECO:0000256" key="15">
    <source>
        <dbReference type="ARBA" id="ARBA00059649"/>
    </source>
</evidence>
<evidence type="ECO:0000256" key="5">
    <source>
        <dbReference type="ARBA" id="ARBA00022490"/>
    </source>
</evidence>
<evidence type="ECO:0000256" key="11">
    <source>
        <dbReference type="ARBA" id="ARBA00022990"/>
    </source>
</evidence>
<dbReference type="EMBL" id="SCEB01000046">
    <property type="protein sequence ID" value="RXN01450.1"/>
    <property type="molecule type" value="Genomic_DNA"/>
</dbReference>
<evidence type="ECO:0000256" key="13">
    <source>
        <dbReference type="ARBA" id="ARBA00023128"/>
    </source>
</evidence>
<evidence type="ECO:0000313" key="21">
    <source>
        <dbReference type="EMBL" id="RXN01450.1"/>
    </source>
</evidence>
<evidence type="ECO:0000256" key="10">
    <source>
        <dbReference type="ARBA" id="ARBA00022989"/>
    </source>
</evidence>
<keyword evidence="7 19" id="KW-0812">Transmembrane</keyword>
<feature type="domain" description="GST N-terminal" evidence="20">
    <location>
        <begin position="40"/>
        <end position="121"/>
    </location>
</feature>
<evidence type="ECO:0000313" key="22">
    <source>
        <dbReference type="Proteomes" id="UP000289886"/>
    </source>
</evidence>
<evidence type="ECO:0000256" key="16">
    <source>
        <dbReference type="ARBA" id="ARBA00071666"/>
    </source>
</evidence>
<gene>
    <name evidence="21" type="ORF">EOD39_6786</name>
</gene>
<name>A0A662YY71_ACIRT</name>
<dbReference type="Pfam" id="PF13417">
    <property type="entry name" value="GST_N_3"/>
    <property type="match status" value="1"/>
</dbReference>
<dbReference type="InterPro" id="IPR036249">
    <property type="entry name" value="Thioredoxin-like_sf"/>
</dbReference>
<keyword evidence="6" id="KW-1017">Isopeptide bond</keyword>
<proteinExistence type="inferred from homology"/>
<comment type="subunit">
    <text evidence="4">Homodimer.</text>
</comment>
<dbReference type="AlphaFoldDB" id="A0A662YY71"/>
<keyword evidence="5" id="KW-0963">Cytoplasm</keyword>
<feature type="transmembrane region" description="Helical" evidence="19">
    <location>
        <begin position="334"/>
        <end position="356"/>
    </location>
</feature>
<comment type="function">
    <text evidence="15">Regulates the mitochondrial network by promoting mitochondrial fission.</text>
</comment>
<keyword evidence="11" id="KW-0007">Acetylation</keyword>
<dbReference type="SFLD" id="SFLDS00019">
    <property type="entry name" value="Glutathione_Transferase_(cytos"/>
    <property type="match status" value="1"/>
</dbReference>
<keyword evidence="13" id="KW-0496">Mitochondrion</keyword>
<dbReference type="SUPFAM" id="SSF47616">
    <property type="entry name" value="GST C-terminal domain-like"/>
    <property type="match status" value="1"/>
</dbReference>
<evidence type="ECO:0000256" key="8">
    <source>
        <dbReference type="ARBA" id="ARBA00022787"/>
    </source>
</evidence>
<keyword evidence="9" id="KW-0832">Ubl conjugation</keyword>
<evidence type="ECO:0000256" key="7">
    <source>
        <dbReference type="ARBA" id="ARBA00022692"/>
    </source>
</evidence>
<feature type="compositionally biased region" description="Basic and acidic residues" evidence="18">
    <location>
        <begin position="9"/>
        <end position="24"/>
    </location>
</feature>
<evidence type="ECO:0000256" key="14">
    <source>
        <dbReference type="ARBA" id="ARBA00023136"/>
    </source>
</evidence>
<evidence type="ECO:0000256" key="1">
    <source>
        <dbReference type="ARBA" id="ARBA00004374"/>
    </source>
</evidence>
<dbReference type="Gene3D" id="3.40.30.10">
    <property type="entry name" value="Glutaredoxin"/>
    <property type="match status" value="1"/>
</dbReference>
<keyword evidence="22" id="KW-1185">Reference proteome</keyword>
<dbReference type="FunFam" id="3.40.30.10:FF:000113">
    <property type="entry name" value="ganglioside-induced differentiation-associated protein 1 isoform X1"/>
    <property type="match status" value="1"/>
</dbReference>
<dbReference type="GO" id="GO:0006626">
    <property type="term" value="P:protein targeting to mitochondrion"/>
    <property type="evidence" value="ECO:0007669"/>
    <property type="project" value="TreeGrafter"/>
</dbReference>
<dbReference type="SFLD" id="SFLDG00358">
    <property type="entry name" value="Main_(cytGST)"/>
    <property type="match status" value="1"/>
</dbReference>
<keyword evidence="12 17" id="KW-0175">Coiled coil</keyword>
<evidence type="ECO:0000256" key="3">
    <source>
        <dbReference type="ARBA" id="ARBA00007409"/>
    </source>
</evidence>
<dbReference type="FunFam" id="1.20.1050.10:FF:000022">
    <property type="entry name" value="ganglioside-induced differentiation-associated protein 1 isoform X1"/>
    <property type="match status" value="1"/>
</dbReference>
<keyword evidence="8" id="KW-1000">Mitochondrion outer membrane</keyword>
<sequence length="364" mass="41816">MASLSSKVSQDEDKTTDMEPISEKQDEECPLIEVTPKKDDKLILYHWTQSFSSQKVRLAIAEKGLKCEEYDVSLPLSEHNEPWFMRLNPAGEVPVLIHGDTVICDATQIIDHLELSFVDENTPKLIPEEGSMYYPRVQHYRELLDSLPMDAYTHGCILHPEITVDSQIPAYATTRIRSQIGNTESELKKLAQKHPELQEAYVAKQRRLKSKLLDHDNMKYLKKILDELEKVLDQVETELQRRNEETPEEGNQPWLCGQFFSVADVSLAVTLHRMKFLGLSRRYWGNGDRQNVETYYERVLKRKTFRRVLGNVNNILISAVLPTAFRVAKKRAPSFLGTTLVVGILGGMSYFAFLYLKKRLITAS</sequence>
<comment type="subcellular location">
    <subcellularLocation>
        <location evidence="2">Cytoplasm</location>
    </subcellularLocation>
    <subcellularLocation>
        <location evidence="1">Mitochondrion outer membrane</location>
        <topology evidence="1">Multi-pass membrane protein</topology>
    </subcellularLocation>
</comment>
<comment type="caution">
    <text evidence="21">The sequence shown here is derived from an EMBL/GenBank/DDBJ whole genome shotgun (WGS) entry which is preliminary data.</text>
</comment>
<comment type="similarity">
    <text evidence="3">Belongs to the GST superfamily.</text>
</comment>
<reference evidence="21 22" key="1">
    <citation type="submission" date="2019-01" db="EMBL/GenBank/DDBJ databases">
        <title>Draft Genome and Complete Hox-Cluster Characterization of the Sterlet Sturgeon (Acipenser ruthenus).</title>
        <authorList>
            <person name="Wei Q."/>
        </authorList>
    </citation>
    <scope>NUCLEOTIDE SEQUENCE [LARGE SCALE GENOMIC DNA]</scope>
    <source>
        <strain evidence="21">WHYD16114868_AA</strain>
        <tissue evidence="21">Blood</tissue>
    </source>
</reference>
<dbReference type="PANTHER" id="PTHR44188">
    <property type="entry name" value="GDAP1, ISOFORM A"/>
    <property type="match status" value="1"/>
</dbReference>
<evidence type="ECO:0000256" key="17">
    <source>
        <dbReference type="SAM" id="Coils"/>
    </source>
</evidence>
<evidence type="ECO:0000256" key="9">
    <source>
        <dbReference type="ARBA" id="ARBA00022843"/>
    </source>
</evidence>
<accession>A0A662YY71</accession>
<evidence type="ECO:0000256" key="4">
    <source>
        <dbReference type="ARBA" id="ARBA00011738"/>
    </source>
</evidence>
<keyword evidence="14 19" id="KW-0472">Membrane</keyword>
<evidence type="ECO:0000256" key="19">
    <source>
        <dbReference type="SAM" id="Phobius"/>
    </source>
</evidence>
<feature type="coiled-coil region" evidence="17">
    <location>
        <begin position="180"/>
        <end position="245"/>
    </location>
</feature>
<dbReference type="PROSITE" id="PS50404">
    <property type="entry name" value="GST_NTER"/>
    <property type="match status" value="1"/>
</dbReference>
<protein>
    <recommendedName>
        <fullName evidence="16">Ganglioside-induced differentiation-associated protein 1</fullName>
    </recommendedName>
</protein>
<dbReference type="Proteomes" id="UP000289886">
    <property type="component" value="Unassembled WGS sequence"/>
</dbReference>
<dbReference type="GO" id="GO:0008053">
    <property type="term" value="P:mitochondrial fusion"/>
    <property type="evidence" value="ECO:0007669"/>
    <property type="project" value="TreeGrafter"/>
</dbReference>
<organism evidence="21 22">
    <name type="scientific">Acipenser ruthenus</name>
    <name type="common">Sterlet sturgeon</name>
    <dbReference type="NCBI Taxonomy" id="7906"/>
    <lineage>
        <taxon>Eukaryota</taxon>
        <taxon>Metazoa</taxon>
        <taxon>Chordata</taxon>
        <taxon>Craniata</taxon>
        <taxon>Vertebrata</taxon>
        <taxon>Euteleostomi</taxon>
        <taxon>Actinopterygii</taxon>
        <taxon>Chondrostei</taxon>
        <taxon>Acipenseriformes</taxon>
        <taxon>Acipenseridae</taxon>
        <taxon>Acipenser</taxon>
    </lineage>
</organism>
<dbReference type="Gene3D" id="1.20.1050.10">
    <property type="match status" value="1"/>
</dbReference>
<dbReference type="SUPFAM" id="SSF52833">
    <property type="entry name" value="Thioredoxin-like"/>
    <property type="match status" value="1"/>
</dbReference>
<dbReference type="GO" id="GO:0005741">
    <property type="term" value="C:mitochondrial outer membrane"/>
    <property type="evidence" value="ECO:0007669"/>
    <property type="project" value="UniProtKB-SubCell"/>
</dbReference>
<dbReference type="PANTHER" id="PTHR44188:SF3">
    <property type="entry name" value="GANGLIOSIDE-INDUCED DIFFERENTIATION-ASSOCIATED PROTEIN 1"/>
    <property type="match status" value="1"/>
</dbReference>
<dbReference type="InterPro" id="IPR040079">
    <property type="entry name" value="Glutathione_S-Trfase"/>
</dbReference>
<dbReference type="Pfam" id="PF13410">
    <property type="entry name" value="GST_C_2"/>
    <property type="match status" value="1"/>
</dbReference>
<dbReference type="InterPro" id="IPR004045">
    <property type="entry name" value="Glutathione_S-Trfase_N"/>
</dbReference>
<keyword evidence="10 19" id="KW-1133">Transmembrane helix</keyword>